<dbReference type="EMBL" id="UOFS01000043">
    <property type="protein sequence ID" value="VAX00264.1"/>
    <property type="molecule type" value="Genomic_DNA"/>
</dbReference>
<proteinExistence type="predicted"/>
<evidence type="ECO:0000313" key="3">
    <source>
        <dbReference type="EMBL" id="VAX00264.1"/>
    </source>
</evidence>
<dbReference type="AlphaFoldDB" id="A0A3B1AK73"/>
<protein>
    <recommendedName>
        <fullName evidence="2">DUF4124 domain-containing protein</fullName>
    </recommendedName>
</protein>
<gene>
    <name evidence="3" type="ORF">MNBD_GAMMA22-81</name>
</gene>
<feature type="region of interest" description="Disordered" evidence="1">
    <location>
        <begin position="40"/>
        <end position="76"/>
    </location>
</feature>
<feature type="domain" description="DUF4124" evidence="2">
    <location>
        <begin position="16"/>
        <end position="59"/>
    </location>
</feature>
<reference evidence="3" key="1">
    <citation type="submission" date="2018-06" db="EMBL/GenBank/DDBJ databases">
        <authorList>
            <person name="Zhirakovskaya E."/>
        </authorList>
    </citation>
    <scope>NUCLEOTIDE SEQUENCE</scope>
</reference>
<sequence length="156" mass="18376">MLIYKSAYYSILLFSFLLISNSSYSTDIYKWTDKDGTVHFGDRPEQQQNSATLYKVPKNNSSNVSSSNKERAQKQKKLLDSFAADRRAKKELQSKKNKQAKIRKYNCKVSKDKLIRYQNASRIYVRNELGEKVFLDDEQRLKETNLLKQQSEKWCK</sequence>
<name>A0A3B1AK73_9ZZZZ</name>
<dbReference type="InterPro" id="IPR025392">
    <property type="entry name" value="DUF4124"/>
</dbReference>
<dbReference type="Pfam" id="PF13511">
    <property type="entry name" value="DUF4124"/>
    <property type="match status" value="1"/>
</dbReference>
<organism evidence="3">
    <name type="scientific">hydrothermal vent metagenome</name>
    <dbReference type="NCBI Taxonomy" id="652676"/>
    <lineage>
        <taxon>unclassified sequences</taxon>
        <taxon>metagenomes</taxon>
        <taxon>ecological metagenomes</taxon>
    </lineage>
</organism>
<accession>A0A3B1AK73</accession>
<evidence type="ECO:0000259" key="2">
    <source>
        <dbReference type="Pfam" id="PF13511"/>
    </source>
</evidence>
<evidence type="ECO:0000256" key="1">
    <source>
        <dbReference type="SAM" id="MobiDB-lite"/>
    </source>
</evidence>